<dbReference type="InterPro" id="IPR005629">
    <property type="entry name" value="Skn1/Kre6/Sbg1"/>
</dbReference>
<evidence type="ECO:0000256" key="7">
    <source>
        <dbReference type="ARBA" id="ARBA00023180"/>
    </source>
</evidence>
<dbReference type="PROSITE" id="PS51762">
    <property type="entry name" value="GH16_2"/>
    <property type="match status" value="1"/>
</dbReference>
<proteinExistence type="inferred from homology"/>
<keyword evidence="4" id="KW-0735">Signal-anchor</keyword>
<name>A0A9W8H7M4_9FUNG</name>
<dbReference type="OrthoDB" id="412647at2759"/>
<evidence type="ECO:0000256" key="4">
    <source>
        <dbReference type="ARBA" id="ARBA00022968"/>
    </source>
</evidence>
<feature type="transmembrane region" description="Helical" evidence="10">
    <location>
        <begin position="21"/>
        <end position="44"/>
    </location>
</feature>
<evidence type="ECO:0000256" key="1">
    <source>
        <dbReference type="ARBA" id="ARBA00004606"/>
    </source>
</evidence>
<evidence type="ECO:0000256" key="10">
    <source>
        <dbReference type="SAM" id="Phobius"/>
    </source>
</evidence>
<organism evidence="12 13">
    <name type="scientific">Coemansia javaensis</name>
    <dbReference type="NCBI Taxonomy" id="2761396"/>
    <lineage>
        <taxon>Eukaryota</taxon>
        <taxon>Fungi</taxon>
        <taxon>Fungi incertae sedis</taxon>
        <taxon>Zoopagomycota</taxon>
        <taxon>Kickxellomycotina</taxon>
        <taxon>Kickxellomycetes</taxon>
        <taxon>Kickxellales</taxon>
        <taxon>Kickxellaceae</taxon>
        <taxon>Coemansia</taxon>
    </lineage>
</organism>
<dbReference type="GO" id="GO:0005886">
    <property type="term" value="C:plasma membrane"/>
    <property type="evidence" value="ECO:0007669"/>
    <property type="project" value="TreeGrafter"/>
</dbReference>
<dbReference type="Gene3D" id="2.60.120.200">
    <property type="match status" value="1"/>
</dbReference>
<comment type="subcellular location">
    <subcellularLocation>
        <location evidence="1">Membrane</location>
        <topology evidence="1">Single-pass type II membrane protein</topology>
    </subcellularLocation>
</comment>
<dbReference type="Proteomes" id="UP001140217">
    <property type="component" value="Unassembled WGS sequence"/>
</dbReference>
<comment type="similarity">
    <text evidence="2">Belongs to the SKN1/KRE6 family.</text>
</comment>
<evidence type="ECO:0000256" key="9">
    <source>
        <dbReference type="SAM" id="MobiDB-lite"/>
    </source>
</evidence>
<dbReference type="GO" id="GO:0005789">
    <property type="term" value="C:endoplasmic reticulum membrane"/>
    <property type="evidence" value="ECO:0007669"/>
    <property type="project" value="TreeGrafter"/>
</dbReference>
<evidence type="ECO:0000256" key="3">
    <source>
        <dbReference type="ARBA" id="ARBA00022692"/>
    </source>
</evidence>
<dbReference type="InterPro" id="IPR013320">
    <property type="entry name" value="ConA-like_dom_sf"/>
</dbReference>
<dbReference type="GO" id="GO:0071555">
    <property type="term" value="P:cell wall organization"/>
    <property type="evidence" value="ECO:0007669"/>
    <property type="project" value="UniProtKB-KW"/>
</dbReference>
<evidence type="ECO:0000259" key="11">
    <source>
        <dbReference type="PROSITE" id="PS51762"/>
    </source>
</evidence>
<gene>
    <name evidence="12" type="ORF">H4R18_003927</name>
</gene>
<keyword evidence="8" id="KW-0961">Cell wall biogenesis/degradation</keyword>
<keyword evidence="3 10" id="KW-0812">Transmembrane</keyword>
<dbReference type="AlphaFoldDB" id="A0A9W8H7M4"/>
<keyword evidence="13" id="KW-1185">Reference proteome</keyword>
<comment type="caution">
    <text evidence="12">The sequence shown here is derived from an EMBL/GenBank/DDBJ whole genome shotgun (WGS) entry which is preliminary data.</text>
</comment>
<dbReference type="InterPro" id="IPR000757">
    <property type="entry name" value="Beta-glucanase-like"/>
</dbReference>
<dbReference type="Pfam" id="PF03935">
    <property type="entry name" value="SKN1_KRE6_Sbg1"/>
    <property type="match status" value="1"/>
</dbReference>
<feature type="domain" description="GH16" evidence="11">
    <location>
        <begin position="76"/>
        <end position="448"/>
    </location>
</feature>
<dbReference type="SUPFAM" id="SSF49899">
    <property type="entry name" value="Concanavalin A-like lectins/glucanases"/>
    <property type="match status" value="1"/>
</dbReference>
<evidence type="ECO:0000313" key="12">
    <source>
        <dbReference type="EMBL" id="KAJ2779571.1"/>
    </source>
</evidence>
<accession>A0A9W8H7M4</accession>
<sequence length="517" mass="58160">MALGKRFYSWRAWLVWSGHGWCNVATLFLILAVLLFVFIGLPVLSHYNWGRRHARAAQRPISEYDMWLDEVAANRSSVGQPLVPAVLPVDPDSPRGLTWTSVEGKQWRLVFSDEFEKDGRTFGPGEDPTWEAVDLWYWATRDKQWYDPHHATTAGGNLVITLDRNESHPGLPFTSSMLQSWNKRCFQGGYLEVRVSLPGDGRKSGYWPAVWTLGNLGRAGYGATTDGLWPYTYNSCDEGVLRNQTNSALSTLPGQRLNACVCKGDHPSPGVGRGAPEIDIFEGSAVSGLLSLSMSSQVAPFDYHYAINKDKYTYIWNEVAGGAPDRANSTRYNSYIGGTFQQSVSSLFYVDPIYGQGRRFMTYGFEYRPGPRGYIRWFADQKPVWHVDARAVGANKLSKVAQRVIAEEPMYMIMNLGISEGFSYVDPGLEFPAKMYVDYVRLYQDPDNIRLSCDPPDRPTGKYIQSHPRAYYNANHTIWKQTGYSWPSFKLGSKCRPSTPSPFDDDAYAPMPNAQAG</sequence>
<dbReference type="PANTHER" id="PTHR31361:SF1">
    <property type="entry name" value="BETA-GLUCAN SYNTHESIS-ASSOCIATED PROTEIN KRE6-RELATED"/>
    <property type="match status" value="1"/>
</dbReference>
<feature type="region of interest" description="Disordered" evidence="9">
    <location>
        <begin position="497"/>
        <end position="517"/>
    </location>
</feature>
<evidence type="ECO:0000256" key="6">
    <source>
        <dbReference type="ARBA" id="ARBA00023136"/>
    </source>
</evidence>
<keyword evidence="7" id="KW-0325">Glycoprotein</keyword>
<protein>
    <recommendedName>
        <fullName evidence="11">GH16 domain-containing protein</fullName>
    </recommendedName>
</protein>
<dbReference type="EMBL" id="JANBUL010000171">
    <property type="protein sequence ID" value="KAJ2779571.1"/>
    <property type="molecule type" value="Genomic_DNA"/>
</dbReference>
<evidence type="ECO:0000256" key="5">
    <source>
        <dbReference type="ARBA" id="ARBA00022989"/>
    </source>
</evidence>
<dbReference type="GO" id="GO:0006078">
    <property type="term" value="P:(1-&gt;6)-beta-D-glucan biosynthetic process"/>
    <property type="evidence" value="ECO:0007669"/>
    <property type="project" value="TreeGrafter"/>
</dbReference>
<evidence type="ECO:0000256" key="2">
    <source>
        <dbReference type="ARBA" id="ARBA00010962"/>
    </source>
</evidence>
<dbReference type="GO" id="GO:0015926">
    <property type="term" value="F:glucosidase activity"/>
    <property type="evidence" value="ECO:0007669"/>
    <property type="project" value="TreeGrafter"/>
</dbReference>
<keyword evidence="6 10" id="KW-0472">Membrane</keyword>
<reference evidence="12" key="1">
    <citation type="submission" date="2022-07" db="EMBL/GenBank/DDBJ databases">
        <title>Phylogenomic reconstructions and comparative analyses of Kickxellomycotina fungi.</title>
        <authorList>
            <person name="Reynolds N.K."/>
            <person name="Stajich J.E."/>
            <person name="Barry K."/>
            <person name="Grigoriev I.V."/>
            <person name="Crous P."/>
            <person name="Smith M.E."/>
        </authorList>
    </citation>
    <scope>NUCLEOTIDE SEQUENCE</scope>
    <source>
        <strain evidence="12">NBRC 105414</strain>
    </source>
</reference>
<dbReference type="PANTHER" id="PTHR31361">
    <property type="entry name" value="BETA-GLUCAN SYNTHESIS-ASSOCIATED PROTEIN KRE6-RELATED"/>
    <property type="match status" value="1"/>
</dbReference>
<evidence type="ECO:0000313" key="13">
    <source>
        <dbReference type="Proteomes" id="UP001140217"/>
    </source>
</evidence>
<evidence type="ECO:0000256" key="8">
    <source>
        <dbReference type="ARBA" id="ARBA00023316"/>
    </source>
</evidence>
<keyword evidence="5 10" id="KW-1133">Transmembrane helix</keyword>